<dbReference type="EMBL" id="FNSD01000001">
    <property type="protein sequence ID" value="SEB43447.1"/>
    <property type="molecule type" value="Genomic_DNA"/>
</dbReference>
<organism evidence="2 3">
    <name type="scientific">Terriglobus roseus</name>
    <dbReference type="NCBI Taxonomy" id="392734"/>
    <lineage>
        <taxon>Bacteria</taxon>
        <taxon>Pseudomonadati</taxon>
        <taxon>Acidobacteriota</taxon>
        <taxon>Terriglobia</taxon>
        <taxon>Terriglobales</taxon>
        <taxon>Acidobacteriaceae</taxon>
        <taxon>Terriglobus</taxon>
    </lineage>
</organism>
<gene>
    <name evidence="2" type="ORF">SAMN05443244_0493</name>
</gene>
<dbReference type="AlphaFoldDB" id="A0A1H4JBB4"/>
<keyword evidence="1" id="KW-0812">Transmembrane</keyword>
<sequence length="513" mass="57074">MLGVACSYVASNDLSAGYLGTRLSGWYRCLQGTMKRLIQRTRRRSAAALLTVAAIAFNVSVLAAQNVPDAPAAAVPPGGDLRPGFVGRWIDFYRADWKGAATSGPAAPRRGVPSPLNSPPFPSADWSYGGSPTIGESDGNVYPLQTAINGATGRTKVYGWIEPTANVSTSRDRNYPETNDIYSNRVELGQAVLYVERLPDSVQRDHIDWGFHITGFFGTDYRSTTNKGYFSQQLLDKNRQYGFDPVLEYVDVYFPHVAHGMNVRAGRYISIPGIEAQLTPNNYMFSHSLLYAVDPFTDTGILATIQLNDRWTVQAGLSASHDVAPWTPDAKPAFTGCVSYTTTSVKDNFYVCANGINDGKYAFNNLQMYDATWYHKFGSTWHMAAEIYSMSQRDVPSVTGTLVPEKGTNGAHCRPRVQTCFAPEWAAVHYLNKQLSAHDFVSLRTDFLNDKKGQRTGYATRYSEETLMLSHWVGTTVQIRPEIRFDHAWDRRSYDNGTRANQFTAATDLIFHF</sequence>
<dbReference type="InterPro" id="IPR011486">
    <property type="entry name" value="BBP2"/>
</dbReference>
<keyword evidence="1" id="KW-1133">Transmembrane helix</keyword>
<protein>
    <submittedName>
        <fullName evidence="2">Putative beta-barrel porin-2, OmpL-like. bbp2</fullName>
    </submittedName>
</protein>
<evidence type="ECO:0000313" key="3">
    <source>
        <dbReference type="Proteomes" id="UP000182409"/>
    </source>
</evidence>
<evidence type="ECO:0000256" key="1">
    <source>
        <dbReference type="SAM" id="Phobius"/>
    </source>
</evidence>
<dbReference type="Pfam" id="PF07642">
    <property type="entry name" value="BBP2"/>
    <property type="match status" value="1"/>
</dbReference>
<dbReference type="Proteomes" id="UP000182409">
    <property type="component" value="Unassembled WGS sequence"/>
</dbReference>
<feature type="transmembrane region" description="Helical" evidence="1">
    <location>
        <begin position="45"/>
        <end position="64"/>
    </location>
</feature>
<reference evidence="2 3" key="1">
    <citation type="submission" date="2016-10" db="EMBL/GenBank/DDBJ databases">
        <authorList>
            <person name="de Groot N.N."/>
        </authorList>
    </citation>
    <scope>NUCLEOTIDE SEQUENCE [LARGE SCALE GENOMIC DNA]</scope>
    <source>
        <strain evidence="2 3">AB35.6</strain>
    </source>
</reference>
<name>A0A1H4JBB4_9BACT</name>
<accession>A0A1H4JBB4</accession>
<evidence type="ECO:0000313" key="2">
    <source>
        <dbReference type="EMBL" id="SEB43447.1"/>
    </source>
</evidence>
<proteinExistence type="predicted"/>
<keyword evidence="1" id="KW-0472">Membrane</keyword>